<evidence type="ECO:0000313" key="2">
    <source>
        <dbReference type="EMBL" id="MFD2172185.1"/>
    </source>
</evidence>
<feature type="domain" description="MbtH-like" evidence="1">
    <location>
        <begin position="3"/>
        <end position="53"/>
    </location>
</feature>
<dbReference type="InterPro" id="IPR037407">
    <property type="entry name" value="MLP_fam"/>
</dbReference>
<evidence type="ECO:0000313" key="3">
    <source>
        <dbReference type="Proteomes" id="UP001597343"/>
    </source>
</evidence>
<name>A0ABW5A2Y2_9BACL</name>
<sequence>MTNPFELTNGTYFVLRNQEGQHSLWPAISLVPIGWDVVFGQESRAACLEYINSNWNDLRPNSLGGSGASTGDVR</sequence>
<dbReference type="RefSeq" id="WP_386049574.1">
    <property type="nucleotide sequence ID" value="NZ_JBHUIO010000016.1"/>
</dbReference>
<dbReference type="SUPFAM" id="SSF160582">
    <property type="entry name" value="MbtH-like"/>
    <property type="match status" value="1"/>
</dbReference>
<reference evidence="3" key="1">
    <citation type="journal article" date="2019" name="Int. J. Syst. Evol. Microbiol.">
        <title>The Global Catalogue of Microorganisms (GCM) 10K type strain sequencing project: providing services to taxonomists for standard genome sequencing and annotation.</title>
        <authorList>
            <consortium name="The Broad Institute Genomics Platform"/>
            <consortium name="The Broad Institute Genome Sequencing Center for Infectious Disease"/>
            <person name="Wu L."/>
            <person name="Ma J."/>
        </authorList>
    </citation>
    <scope>NUCLEOTIDE SEQUENCE [LARGE SCALE GENOMIC DNA]</scope>
    <source>
        <strain evidence="3">CGMCC 1.13574</strain>
    </source>
</reference>
<accession>A0ABW5A2Y2</accession>
<dbReference type="SMART" id="SM00923">
    <property type="entry name" value="MbtH"/>
    <property type="match status" value="1"/>
</dbReference>
<dbReference type="PANTHER" id="PTHR38444:SF1">
    <property type="entry name" value="ENTEROBACTIN BIOSYNTHESIS PROTEIN YBDZ"/>
    <property type="match status" value="1"/>
</dbReference>
<dbReference type="Gene3D" id="3.90.820.10">
    <property type="entry name" value="Structural Genomics, Unknown Function 30-nov-00 1gh9 Mol_id"/>
    <property type="match status" value="1"/>
</dbReference>
<dbReference type="InterPro" id="IPR005153">
    <property type="entry name" value="MbtH-like_dom"/>
</dbReference>
<gene>
    <name evidence="2" type="ORF">ACFSOY_19715</name>
</gene>
<evidence type="ECO:0000259" key="1">
    <source>
        <dbReference type="SMART" id="SM00923"/>
    </source>
</evidence>
<organism evidence="2 3">
    <name type="scientific">Tumebacillus lipolyticus</name>
    <dbReference type="NCBI Taxonomy" id="1280370"/>
    <lineage>
        <taxon>Bacteria</taxon>
        <taxon>Bacillati</taxon>
        <taxon>Bacillota</taxon>
        <taxon>Bacilli</taxon>
        <taxon>Bacillales</taxon>
        <taxon>Alicyclobacillaceae</taxon>
        <taxon>Tumebacillus</taxon>
    </lineage>
</organism>
<keyword evidence="3" id="KW-1185">Reference proteome</keyword>
<dbReference type="Proteomes" id="UP001597343">
    <property type="component" value="Unassembled WGS sequence"/>
</dbReference>
<dbReference type="Pfam" id="PF03621">
    <property type="entry name" value="MbtH"/>
    <property type="match status" value="1"/>
</dbReference>
<dbReference type="InterPro" id="IPR038020">
    <property type="entry name" value="MbtH-like_sf"/>
</dbReference>
<comment type="caution">
    <text evidence="2">The sequence shown here is derived from an EMBL/GenBank/DDBJ whole genome shotgun (WGS) entry which is preliminary data.</text>
</comment>
<dbReference type="EMBL" id="JBHUIO010000016">
    <property type="protein sequence ID" value="MFD2172185.1"/>
    <property type="molecule type" value="Genomic_DNA"/>
</dbReference>
<dbReference type="PANTHER" id="PTHR38444">
    <property type="entry name" value="ENTEROBACTIN BIOSYNTHESIS PROTEIN YBDZ"/>
    <property type="match status" value="1"/>
</dbReference>
<protein>
    <submittedName>
        <fullName evidence="2">MbtH family protein</fullName>
    </submittedName>
</protein>
<proteinExistence type="predicted"/>